<reference evidence="2" key="2">
    <citation type="journal article" date="2023" name="IMA Fungus">
        <title>Comparative genomic study of the Penicillium genus elucidates a diverse pangenome and 15 lateral gene transfer events.</title>
        <authorList>
            <person name="Petersen C."/>
            <person name="Sorensen T."/>
            <person name="Nielsen M.R."/>
            <person name="Sondergaard T.E."/>
            <person name="Sorensen J.L."/>
            <person name="Fitzpatrick D.A."/>
            <person name="Frisvad J.C."/>
            <person name="Nielsen K.L."/>
        </authorList>
    </citation>
    <scope>NUCLEOTIDE SEQUENCE</scope>
    <source>
        <strain evidence="2">IBT 29864</strain>
    </source>
</reference>
<dbReference type="InterPro" id="IPR000073">
    <property type="entry name" value="AB_hydrolase_1"/>
</dbReference>
<dbReference type="EMBL" id="JAPZBS010000001">
    <property type="protein sequence ID" value="KAJ5390651.1"/>
    <property type="molecule type" value="Genomic_DNA"/>
</dbReference>
<accession>A0A9X0B772</accession>
<keyword evidence="3" id="KW-1185">Reference proteome</keyword>
<comment type="caution">
    <text evidence="2">The sequence shown here is derived from an EMBL/GenBank/DDBJ whole genome shotgun (WGS) entry which is preliminary data.</text>
</comment>
<dbReference type="RefSeq" id="XP_056561379.1">
    <property type="nucleotide sequence ID" value="XM_056694650.1"/>
</dbReference>
<protein>
    <recommendedName>
        <fullName evidence="1">AB hydrolase-1 domain-containing protein</fullName>
    </recommendedName>
</protein>
<proteinExistence type="predicted"/>
<evidence type="ECO:0000313" key="3">
    <source>
        <dbReference type="Proteomes" id="UP001147782"/>
    </source>
</evidence>
<reference evidence="2" key="1">
    <citation type="submission" date="2022-11" db="EMBL/GenBank/DDBJ databases">
        <authorList>
            <person name="Petersen C."/>
        </authorList>
    </citation>
    <scope>NUCLEOTIDE SEQUENCE</scope>
    <source>
        <strain evidence="2">IBT 29864</strain>
    </source>
</reference>
<dbReference type="PANTHER" id="PTHR45763">
    <property type="entry name" value="HYDROLASE, ALPHA/BETA FOLD FAMILY PROTEIN, EXPRESSED-RELATED"/>
    <property type="match status" value="1"/>
</dbReference>
<dbReference type="SUPFAM" id="SSF53474">
    <property type="entry name" value="alpha/beta-Hydrolases"/>
    <property type="match status" value="1"/>
</dbReference>
<dbReference type="GO" id="GO:0017000">
    <property type="term" value="P:antibiotic biosynthetic process"/>
    <property type="evidence" value="ECO:0007669"/>
    <property type="project" value="UniProtKB-ARBA"/>
</dbReference>
<dbReference type="GO" id="GO:0072330">
    <property type="term" value="P:monocarboxylic acid biosynthetic process"/>
    <property type="evidence" value="ECO:0007669"/>
    <property type="project" value="UniProtKB-ARBA"/>
</dbReference>
<sequence>MNAAPRLFPPLVRGYCRNAIRHVSTARGRESQTMRLPDGRTLGFAEHGRPGDYPVLFMHGYPSSRLETLDIDDTAQRHKIRIITPDRNGYGLTTFDPERRILDWPDDVQALAQHLGLTRFAVLGGSGGSPYALACAYRLPPEMLSAVGIMCGAGPWEAGAYHMSLPYRLSAFTAHHWPSGYGGVLGLLLWMFRRALSSPSGIQRIDKVLASQVGDQESSKSADYLRATLARQVFEAFRQGTGPAVYDAQLLTSSWGIKFEDVTYNKIRIWHGTKDANAPVEMMRYMAERLPHCELKEFPEATHFTLQRHLDQILSEMVVAK</sequence>
<dbReference type="InterPro" id="IPR029058">
    <property type="entry name" value="AB_hydrolase_fold"/>
</dbReference>
<dbReference type="Pfam" id="PF00561">
    <property type="entry name" value="Abhydrolase_1"/>
    <property type="match status" value="1"/>
</dbReference>
<dbReference type="AlphaFoldDB" id="A0A9X0B772"/>
<dbReference type="Gene3D" id="3.40.50.1820">
    <property type="entry name" value="alpha/beta hydrolase"/>
    <property type="match status" value="1"/>
</dbReference>
<gene>
    <name evidence="2" type="ORF">N7496_001719</name>
</gene>
<evidence type="ECO:0000313" key="2">
    <source>
        <dbReference type="EMBL" id="KAJ5390651.1"/>
    </source>
</evidence>
<dbReference type="Proteomes" id="UP001147782">
    <property type="component" value="Unassembled WGS sequence"/>
</dbReference>
<dbReference type="GeneID" id="81433827"/>
<evidence type="ECO:0000259" key="1">
    <source>
        <dbReference type="Pfam" id="PF00561"/>
    </source>
</evidence>
<dbReference type="PANTHER" id="PTHR45763:SF46">
    <property type="entry name" value="AB HYDROLASE-1 DOMAIN-CONTAINING PROTEIN"/>
    <property type="match status" value="1"/>
</dbReference>
<organism evidence="2 3">
    <name type="scientific">Penicillium cataractarum</name>
    <dbReference type="NCBI Taxonomy" id="2100454"/>
    <lineage>
        <taxon>Eukaryota</taxon>
        <taxon>Fungi</taxon>
        <taxon>Dikarya</taxon>
        <taxon>Ascomycota</taxon>
        <taxon>Pezizomycotina</taxon>
        <taxon>Eurotiomycetes</taxon>
        <taxon>Eurotiomycetidae</taxon>
        <taxon>Eurotiales</taxon>
        <taxon>Aspergillaceae</taxon>
        <taxon>Penicillium</taxon>
    </lineage>
</organism>
<dbReference type="OrthoDB" id="294702at2759"/>
<feature type="domain" description="AB hydrolase-1" evidence="1">
    <location>
        <begin position="53"/>
        <end position="305"/>
    </location>
</feature>
<name>A0A9X0B772_9EURO</name>